<feature type="non-terminal residue" evidence="3">
    <location>
        <position position="1565"/>
    </location>
</feature>
<reference evidence="3 4" key="1">
    <citation type="submission" date="2014-06" db="EMBL/GenBank/DDBJ databases">
        <title>Genome evolution of avian class.</title>
        <authorList>
            <person name="Zhang G."/>
            <person name="Li C."/>
        </authorList>
    </citation>
    <scope>NUCLEOTIDE SEQUENCE [LARGE SCALE GENOMIC DNA]</scope>
    <source>
        <strain evidence="3">BGI_N309</strain>
    </source>
</reference>
<name>A0A099Z715_TINGU</name>
<evidence type="ECO:0000259" key="2">
    <source>
        <dbReference type="PROSITE" id="PS50304"/>
    </source>
</evidence>
<dbReference type="Gene3D" id="2.30.30.140">
    <property type="match status" value="6"/>
</dbReference>
<feature type="domain" description="Tudor" evidence="2">
    <location>
        <begin position="394"/>
        <end position="450"/>
    </location>
</feature>
<proteinExistence type="predicted"/>
<feature type="domain" description="Tudor" evidence="2">
    <location>
        <begin position="158"/>
        <end position="220"/>
    </location>
</feature>
<dbReference type="FunFam" id="2.30.30.140:FF:000018">
    <property type="entry name" value="Serine/threonine-protein kinase 31"/>
    <property type="match status" value="2"/>
</dbReference>
<feature type="domain" description="Tudor" evidence="2">
    <location>
        <begin position="679"/>
        <end position="739"/>
    </location>
</feature>
<feature type="domain" description="Tudor" evidence="2">
    <location>
        <begin position="1438"/>
        <end position="1496"/>
    </location>
</feature>
<feature type="compositionally biased region" description="Polar residues" evidence="1">
    <location>
        <begin position="535"/>
        <end position="547"/>
    </location>
</feature>
<gene>
    <name evidence="3" type="ORF">N309_01804</name>
</gene>
<sequence length="1565" mass="174068">AAEFLACLHGKEVSGLVREVMVPQLLVVLELPQLAAQMHHLGLAKLVASSWFCLLLKRCLAHVCLQGQLKPQPVAQPLATPVVQQLPHIFPSGQPVSPAMDYFYPQLQLGVTEPVLVTQVSDPHHMYCQLRSLSQEIHRLSDTMHQVYDGAACEQGIPPKLGSPCAARGISGHWYRALLLEVVARERDQQVAQVIFVDYGRKEFVTAANLRHLPAECFRMPVVTYPCALRGISHGGHGWSPSQISELKALLLGKRVNAHIETFNSFEHLYYVTLYGEDGMNLNSLFGVQARCLASSLRQIRQTETREQIGVEGDAGSSLGAPCAALMQRHLASIPIVGVHLKSGMFYDAQISHLRDPSEFWLQLQEHRQLLSQLMQNMWNFYSQATNLDNVMQDLQPGSFCVARKDGAFHRAVITRVLGSALEIHLVDRGSVETMDCGEVKELLPKFRELPALALKCCLAGASPLWGGWSEESVSAFRKIVLNKVLKIRVLGTHSDKYVVEILDQSQLGEKSVSKIMTQGGYAKYQRSEIPEMPQKSSDQAARQGSFSGCAGEEKQINTAERLGGESDPKRNDRALNPCMTVVKGGSVALHSSKTSESVPPEKNCDGVQSPPACVAQNYLELKPGSYGGQLEVGSTVNVVVSYVESPGYFWCQLSRNCQDLKALMTEIQEYCKNSSQPHIWPNPVCLAQYSEDEKWYRALIVSEFTSAKQVEVIYVDYGNRELVSRANLRSVNEKFLNLKAQAFRCSLYNLIQPNGLDPFVWDEKAILAFQEFIDASSCHLELKCTIFALASIKNKELFNIVDLMTPFQSACHFLIEKGLARPVSPQKPLASSVQLHSYYYSMHDIKIGSEEDIYITHVDDPWQFYCQLARCTDVLAKLSENIGHLSRVVTASKTLQNPGNLCLARYSDNHWYRGVVNKTKPNREVFFVDFGNTELVKKDDLLPIPSGAYDVLLLPMQAIKCSLSDISTLPEEATLWFKQAVLERRLKAVVVAKESDGKLLIELFDGNTQINAKLKEGVRLASNAELCRHMENEASGPRNRDGKERNGRAELSSLCSGRLPERKKGSPEAQGGEGSRKMPLKQKDKILLQTVKKREQAPELVDSEKNSSNKDALLLNKVEKRDCSPIRKDKPSCIKSDPESLCVPFKNISDLPQKNIAPALKALVYVSHVNDPSDFYVQLVSDESELNGISESLNSKTRAENPCGRLLRAGDLISAVYSEDSLWYRAVVKDRSSDNSISVQYIDYGNTSVINVGQVCRLPEDSSSIPAMGIHCFLGGLKNEKPTNWSEKANLDFSRRTSEVQITCEFVDKVEDKWEVILSDNEGIITVELVNENIPSGEESHSTEVLDKRENGAEIANVCEPLPPNEQSEISSVSGSESFTWRVPQAGQTVKIRVTVVKGPEYFWSQCADTENIRYIEEKIKEAENLGLNSMDDFRSCVKAGDICIAKCSEDGKLYRAKVSNIKGDNLVVRSVDYGTEETVNMEMVGRIPSELLKIPNQAFPCCLSGFNSSEGSWLSEAEVKFCDMTVELLLEAKVIETWEDKASEVPLSVVQLETGGKSINEEM</sequence>
<dbReference type="SUPFAM" id="SSF63748">
    <property type="entry name" value="Tudor/PWWP/MBT"/>
    <property type="match status" value="6"/>
</dbReference>
<evidence type="ECO:0000313" key="3">
    <source>
        <dbReference type="EMBL" id="KGL77541.1"/>
    </source>
</evidence>
<evidence type="ECO:0000313" key="4">
    <source>
        <dbReference type="Proteomes" id="UP000053641"/>
    </source>
</evidence>
<dbReference type="InterPro" id="IPR035437">
    <property type="entry name" value="SNase_OB-fold_sf"/>
</dbReference>
<dbReference type="InterPro" id="IPR050621">
    <property type="entry name" value="Tudor_domain_containing"/>
</dbReference>
<dbReference type="PROSITE" id="PS50304">
    <property type="entry name" value="TUDOR"/>
    <property type="match status" value="6"/>
</dbReference>
<dbReference type="Proteomes" id="UP000053641">
    <property type="component" value="Unassembled WGS sequence"/>
</dbReference>
<dbReference type="STRING" id="94827.A0A099Z715"/>
<feature type="region of interest" description="Disordered" evidence="1">
    <location>
        <begin position="1030"/>
        <end position="1084"/>
    </location>
</feature>
<feature type="compositionally biased region" description="Basic and acidic residues" evidence="1">
    <location>
        <begin position="1030"/>
        <end position="1049"/>
    </location>
</feature>
<feature type="domain" description="Tudor" evidence="2">
    <location>
        <begin position="896"/>
        <end position="952"/>
    </location>
</feature>
<dbReference type="InterPro" id="IPR002999">
    <property type="entry name" value="Tudor"/>
</dbReference>
<dbReference type="InterPro" id="IPR047445">
    <property type="entry name" value="Tudor_TDRD6_rpt2"/>
</dbReference>
<keyword evidence="4" id="KW-1185">Reference proteome</keyword>
<dbReference type="Gene3D" id="2.40.50.90">
    <property type="match status" value="6"/>
</dbReference>
<organism evidence="3 4">
    <name type="scientific">Tinamus guttatus</name>
    <name type="common">White-throated tinamou</name>
    <dbReference type="NCBI Taxonomy" id="94827"/>
    <lineage>
        <taxon>Eukaryota</taxon>
        <taxon>Metazoa</taxon>
        <taxon>Chordata</taxon>
        <taxon>Craniata</taxon>
        <taxon>Vertebrata</taxon>
        <taxon>Euteleostomi</taxon>
        <taxon>Archelosauria</taxon>
        <taxon>Archosauria</taxon>
        <taxon>Dinosauria</taxon>
        <taxon>Saurischia</taxon>
        <taxon>Theropoda</taxon>
        <taxon>Coelurosauria</taxon>
        <taxon>Aves</taxon>
        <taxon>Palaeognathae</taxon>
        <taxon>Tinamiformes</taxon>
        <taxon>Tinamidae</taxon>
        <taxon>Tinamus</taxon>
    </lineage>
</organism>
<dbReference type="Pfam" id="PF00567">
    <property type="entry name" value="TUDOR"/>
    <property type="match status" value="6"/>
</dbReference>
<dbReference type="EMBL" id="KL890300">
    <property type="protein sequence ID" value="KGL77541.1"/>
    <property type="molecule type" value="Genomic_DNA"/>
</dbReference>
<protein>
    <submittedName>
        <fullName evidence="3">Tudor domain-containing protein 6</fullName>
    </submittedName>
</protein>
<feature type="non-terminal residue" evidence="3">
    <location>
        <position position="1"/>
    </location>
</feature>
<feature type="region of interest" description="Disordered" evidence="1">
    <location>
        <begin position="531"/>
        <end position="550"/>
    </location>
</feature>
<dbReference type="PANTHER" id="PTHR22948">
    <property type="entry name" value="TUDOR DOMAIN CONTAINING PROTEIN"/>
    <property type="match status" value="1"/>
</dbReference>
<dbReference type="SMART" id="SM00333">
    <property type="entry name" value="TUDOR"/>
    <property type="match status" value="6"/>
</dbReference>
<evidence type="ECO:0000256" key="1">
    <source>
        <dbReference type="SAM" id="MobiDB-lite"/>
    </source>
</evidence>
<accession>A0A099Z715</accession>
<dbReference type="PANTHER" id="PTHR22948:SF15">
    <property type="entry name" value="TUDOR DOMAIN-CONTAINING PROTEIN 6"/>
    <property type="match status" value="1"/>
</dbReference>
<dbReference type="CDD" id="cd20421">
    <property type="entry name" value="Tudor_TDRD6_rpt2"/>
    <property type="match status" value="1"/>
</dbReference>
<feature type="domain" description="Tudor" evidence="2">
    <location>
        <begin position="1207"/>
        <end position="1266"/>
    </location>
</feature>